<sequence>MSVILSTMELITYISNTIVKGCGFEACCLMQDFQNLPLQDMTVVGEKGVNLSGGQKVRISLARAVYADNDLYLLDDPLSAVDSRVAQMLFNNVIKGLLRKKGVLLITHQLNYATQCDDIVVLNNEGKIALQGSLKEVDLNEINLDKYIQTESDQKRIQLIN</sequence>
<dbReference type="Gene3D" id="3.40.50.300">
    <property type="entry name" value="P-loop containing nucleotide triphosphate hydrolases"/>
    <property type="match status" value="1"/>
</dbReference>
<keyword evidence="2" id="KW-0067">ATP-binding</keyword>
<dbReference type="InParanoid" id="G0QNW9"/>
<dbReference type="OrthoDB" id="4865934at2759"/>
<dbReference type="AlphaFoldDB" id="G0QNW9"/>
<protein>
    <recommendedName>
        <fullName evidence="3">ABC transporter domain-containing protein</fullName>
    </recommendedName>
</protein>
<gene>
    <name evidence="4" type="ORF">IMG5_062060</name>
</gene>
<organism evidence="4 5">
    <name type="scientific">Ichthyophthirius multifiliis</name>
    <name type="common">White spot disease agent</name>
    <name type="synonym">Ich</name>
    <dbReference type="NCBI Taxonomy" id="5932"/>
    <lineage>
        <taxon>Eukaryota</taxon>
        <taxon>Sar</taxon>
        <taxon>Alveolata</taxon>
        <taxon>Ciliophora</taxon>
        <taxon>Intramacronucleata</taxon>
        <taxon>Oligohymenophorea</taxon>
        <taxon>Hymenostomatida</taxon>
        <taxon>Ophryoglenina</taxon>
        <taxon>Ichthyophthirius</taxon>
    </lineage>
</organism>
<feature type="domain" description="ABC transporter" evidence="3">
    <location>
        <begin position="35"/>
        <end position="78"/>
    </location>
</feature>
<dbReference type="eggNOG" id="KOG0054">
    <property type="taxonomic scope" value="Eukaryota"/>
</dbReference>
<evidence type="ECO:0000313" key="5">
    <source>
        <dbReference type="Proteomes" id="UP000008983"/>
    </source>
</evidence>
<accession>G0QNW9</accession>
<evidence type="ECO:0000259" key="3">
    <source>
        <dbReference type="Pfam" id="PF00005"/>
    </source>
</evidence>
<name>G0QNW9_ICHMU</name>
<dbReference type="GO" id="GO:0042626">
    <property type="term" value="F:ATPase-coupled transmembrane transporter activity"/>
    <property type="evidence" value="ECO:0007669"/>
    <property type="project" value="TreeGrafter"/>
</dbReference>
<keyword evidence="5" id="KW-1185">Reference proteome</keyword>
<keyword evidence="1" id="KW-0547">Nucleotide-binding</keyword>
<dbReference type="Proteomes" id="UP000008983">
    <property type="component" value="Unassembled WGS sequence"/>
</dbReference>
<proteinExistence type="predicted"/>
<dbReference type="GO" id="GO:0016020">
    <property type="term" value="C:membrane"/>
    <property type="evidence" value="ECO:0007669"/>
    <property type="project" value="TreeGrafter"/>
</dbReference>
<dbReference type="InterPro" id="IPR003439">
    <property type="entry name" value="ABC_transporter-like_ATP-bd"/>
</dbReference>
<dbReference type="STRING" id="857967.G0QNW9"/>
<dbReference type="GO" id="GO:0016887">
    <property type="term" value="F:ATP hydrolysis activity"/>
    <property type="evidence" value="ECO:0007669"/>
    <property type="project" value="InterPro"/>
</dbReference>
<reference evidence="4 5" key="1">
    <citation type="submission" date="2011-07" db="EMBL/GenBank/DDBJ databases">
        <authorList>
            <person name="Coyne R."/>
            <person name="Brami D."/>
            <person name="Johnson J."/>
            <person name="Hostetler J."/>
            <person name="Hannick L."/>
            <person name="Clark T."/>
            <person name="Cassidy-Hanley D."/>
            <person name="Inman J."/>
        </authorList>
    </citation>
    <scope>NUCLEOTIDE SEQUENCE [LARGE SCALE GENOMIC DNA]</scope>
    <source>
        <strain evidence="4 5">G5</strain>
    </source>
</reference>
<evidence type="ECO:0000313" key="4">
    <source>
        <dbReference type="EMBL" id="EGR33084.1"/>
    </source>
</evidence>
<dbReference type="PANTHER" id="PTHR24223">
    <property type="entry name" value="ATP-BINDING CASSETTE SUB-FAMILY C"/>
    <property type="match status" value="1"/>
</dbReference>
<dbReference type="InterPro" id="IPR050173">
    <property type="entry name" value="ABC_transporter_C-like"/>
</dbReference>
<dbReference type="GO" id="GO:0005524">
    <property type="term" value="F:ATP binding"/>
    <property type="evidence" value="ECO:0007669"/>
    <property type="project" value="UniProtKB-KW"/>
</dbReference>
<evidence type="ECO:0000256" key="1">
    <source>
        <dbReference type="ARBA" id="ARBA00022741"/>
    </source>
</evidence>
<dbReference type="InterPro" id="IPR027417">
    <property type="entry name" value="P-loop_NTPase"/>
</dbReference>
<evidence type="ECO:0000256" key="2">
    <source>
        <dbReference type="ARBA" id="ARBA00022840"/>
    </source>
</evidence>
<dbReference type="SUPFAM" id="SSF52540">
    <property type="entry name" value="P-loop containing nucleoside triphosphate hydrolases"/>
    <property type="match status" value="1"/>
</dbReference>
<dbReference type="Pfam" id="PF00005">
    <property type="entry name" value="ABC_tran"/>
    <property type="match status" value="1"/>
</dbReference>
<dbReference type="GeneID" id="14909260"/>
<dbReference type="RefSeq" id="XP_004037070.1">
    <property type="nucleotide sequence ID" value="XM_004037022.1"/>
</dbReference>
<dbReference type="EMBL" id="GL983512">
    <property type="protein sequence ID" value="EGR33084.1"/>
    <property type="molecule type" value="Genomic_DNA"/>
</dbReference>
<dbReference type="OMA" id="RPEPFFV"/>